<evidence type="ECO:0000313" key="2">
    <source>
        <dbReference type="Proteomes" id="UP000772434"/>
    </source>
</evidence>
<dbReference type="AlphaFoldDB" id="A0A9P5P901"/>
<organism evidence="1 2">
    <name type="scientific">Rhodocollybia butyracea</name>
    <dbReference type="NCBI Taxonomy" id="206335"/>
    <lineage>
        <taxon>Eukaryota</taxon>
        <taxon>Fungi</taxon>
        <taxon>Dikarya</taxon>
        <taxon>Basidiomycota</taxon>
        <taxon>Agaricomycotina</taxon>
        <taxon>Agaricomycetes</taxon>
        <taxon>Agaricomycetidae</taxon>
        <taxon>Agaricales</taxon>
        <taxon>Marasmiineae</taxon>
        <taxon>Omphalotaceae</taxon>
        <taxon>Rhodocollybia</taxon>
    </lineage>
</organism>
<feature type="non-terminal residue" evidence="1">
    <location>
        <position position="1"/>
    </location>
</feature>
<name>A0A9P5P901_9AGAR</name>
<keyword evidence="2" id="KW-1185">Reference proteome</keyword>
<dbReference type="EMBL" id="JADNRY010000322">
    <property type="protein sequence ID" value="KAF9059143.1"/>
    <property type="molecule type" value="Genomic_DNA"/>
</dbReference>
<proteinExistence type="predicted"/>
<sequence>IVLHPSFKLTYFSRLNWPEDWIREAKNVTRNAWVSRYKPASSEPAPMVSGSSVHWYYAPLHHY</sequence>
<reference evidence="1" key="1">
    <citation type="submission" date="2020-11" db="EMBL/GenBank/DDBJ databases">
        <authorList>
            <consortium name="DOE Joint Genome Institute"/>
            <person name="Ahrendt S."/>
            <person name="Riley R."/>
            <person name="Andreopoulos W."/>
            <person name="Labutti K."/>
            <person name="Pangilinan J."/>
            <person name="Ruiz-Duenas F.J."/>
            <person name="Barrasa J.M."/>
            <person name="Sanchez-Garcia M."/>
            <person name="Camarero S."/>
            <person name="Miyauchi S."/>
            <person name="Serrano A."/>
            <person name="Linde D."/>
            <person name="Babiker R."/>
            <person name="Drula E."/>
            <person name="Ayuso-Fernandez I."/>
            <person name="Pacheco R."/>
            <person name="Padilla G."/>
            <person name="Ferreira P."/>
            <person name="Barriuso J."/>
            <person name="Kellner H."/>
            <person name="Castanera R."/>
            <person name="Alfaro M."/>
            <person name="Ramirez L."/>
            <person name="Pisabarro A.G."/>
            <person name="Kuo A."/>
            <person name="Tritt A."/>
            <person name="Lipzen A."/>
            <person name="He G."/>
            <person name="Yan M."/>
            <person name="Ng V."/>
            <person name="Cullen D."/>
            <person name="Martin F."/>
            <person name="Rosso M.-N."/>
            <person name="Henrissat B."/>
            <person name="Hibbett D."/>
            <person name="Martinez A.T."/>
            <person name="Grigoriev I.V."/>
        </authorList>
    </citation>
    <scope>NUCLEOTIDE SEQUENCE</scope>
    <source>
        <strain evidence="1">AH 40177</strain>
    </source>
</reference>
<dbReference type="OrthoDB" id="3359487at2759"/>
<accession>A0A9P5P901</accession>
<gene>
    <name evidence="1" type="ORF">BDP27DRAFT_1239371</name>
</gene>
<evidence type="ECO:0000313" key="1">
    <source>
        <dbReference type="EMBL" id="KAF9059143.1"/>
    </source>
</evidence>
<dbReference type="Proteomes" id="UP000772434">
    <property type="component" value="Unassembled WGS sequence"/>
</dbReference>
<protein>
    <submittedName>
        <fullName evidence="1">Uncharacterized protein</fullName>
    </submittedName>
</protein>
<comment type="caution">
    <text evidence="1">The sequence shown here is derived from an EMBL/GenBank/DDBJ whole genome shotgun (WGS) entry which is preliminary data.</text>
</comment>